<feature type="non-terminal residue" evidence="2">
    <location>
        <position position="1"/>
    </location>
</feature>
<evidence type="ECO:0000313" key="3">
    <source>
        <dbReference type="Proteomes" id="UP001589788"/>
    </source>
</evidence>
<sequence length="61" mass="6361">SGEAARPAGTGPSARAERRRDGGNGTGQGRARTRSQAGRRPAADETWTSAIAELKERLGQV</sequence>
<keyword evidence="3" id="KW-1185">Reference proteome</keyword>
<proteinExistence type="predicted"/>
<evidence type="ECO:0000256" key="1">
    <source>
        <dbReference type="SAM" id="MobiDB-lite"/>
    </source>
</evidence>
<protein>
    <submittedName>
        <fullName evidence="2">Uncharacterized protein</fullName>
    </submittedName>
</protein>
<dbReference type="Proteomes" id="UP001589788">
    <property type="component" value="Unassembled WGS sequence"/>
</dbReference>
<gene>
    <name evidence="2" type="ORF">ACFFRE_11805</name>
</gene>
<dbReference type="RefSeq" id="WP_377790468.1">
    <property type="nucleotide sequence ID" value="NZ_JBHLYQ010000160.1"/>
</dbReference>
<accession>A0ABV6C943</accession>
<dbReference type="EMBL" id="JBHLYQ010000160">
    <property type="protein sequence ID" value="MFC0082814.1"/>
    <property type="molecule type" value="Genomic_DNA"/>
</dbReference>
<name>A0ABV6C943_9ACTN</name>
<reference evidence="2 3" key="1">
    <citation type="submission" date="2024-09" db="EMBL/GenBank/DDBJ databases">
        <authorList>
            <person name="Sun Q."/>
            <person name="Mori K."/>
        </authorList>
    </citation>
    <scope>NUCLEOTIDE SEQUENCE [LARGE SCALE GENOMIC DNA]</scope>
    <source>
        <strain evidence="2 3">JCM 15389</strain>
    </source>
</reference>
<evidence type="ECO:0000313" key="2">
    <source>
        <dbReference type="EMBL" id="MFC0082814.1"/>
    </source>
</evidence>
<organism evidence="2 3">
    <name type="scientific">Aciditerrimonas ferrireducens</name>
    <dbReference type="NCBI Taxonomy" id="667306"/>
    <lineage>
        <taxon>Bacteria</taxon>
        <taxon>Bacillati</taxon>
        <taxon>Actinomycetota</taxon>
        <taxon>Acidimicrobiia</taxon>
        <taxon>Acidimicrobiales</taxon>
        <taxon>Acidimicrobiaceae</taxon>
        <taxon>Aciditerrimonas</taxon>
    </lineage>
</organism>
<comment type="caution">
    <text evidence="2">The sequence shown here is derived from an EMBL/GenBank/DDBJ whole genome shotgun (WGS) entry which is preliminary data.</text>
</comment>
<feature type="region of interest" description="Disordered" evidence="1">
    <location>
        <begin position="1"/>
        <end position="47"/>
    </location>
</feature>